<comment type="caution">
    <text evidence="2">The sequence shown here is derived from an EMBL/GenBank/DDBJ whole genome shotgun (WGS) entry which is preliminary data.</text>
</comment>
<reference evidence="2" key="1">
    <citation type="journal article" date="2021" name="Proc. Natl. Acad. Sci. U.S.A.">
        <title>Three genomes in the algal genus Volvox reveal the fate of a haploid sex-determining region after a transition to homothallism.</title>
        <authorList>
            <person name="Yamamoto K."/>
            <person name="Hamaji T."/>
            <person name="Kawai-Toyooka H."/>
            <person name="Matsuzaki R."/>
            <person name="Takahashi F."/>
            <person name="Nishimura Y."/>
            <person name="Kawachi M."/>
            <person name="Noguchi H."/>
            <person name="Minakuchi Y."/>
            <person name="Umen J.G."/>
            <person name="Toyoda A."/>
            <person name="Nozaki H."/>
        </authorList>
    </citation>
    <scope>NUCLEOTIDE SEQUENCE</scope>
    <source>
        <strain evidence="2">NIES-3786</strain>
    </source>
</reference>
<dbReference type="EMBL" id="BNCP01000137">
    <property type="protein sequence ID" value="GIL93630.1"/>
    <property type="molecule type" value="Genomic_DNA"/>
</dbReference>
<keyword evidence="3" id="KW-1185">Reference proteome</keyword>
<feature type="non-terminal residue" evidence="2">
    <location>
        <position position="117"/>
    </location>
</feature>
<dbReference type="Proteomes" id="UP000747110">
    <property type="component" value="Unassembled WGS sequence"/>
</dbReference>
<dbReference type="AlphaFoldDB" id="A0A8J4D1P2"/>
<feature type="non-terminal residue" evidence="2">
    <location>
        <position position="1"/>
    </location>
</feature>
<dbReference type="OrthoDB" id="552902at2759"/>
<sequence>ESHGEDGNKGAELITKPTIIQAVSTGRVLAPFAASMPSESHMVVWAPSLRDPRVMPFLGQHLKDVLLRGSDSPWTVRKERGAEGGRVSVGEHGGERSGGSWWDSEPLVLYRGMVHPD</sequence>
<organism evidence="2 3">
    <name type="scientific">Volvox reticuliferus</name>
    <dbReference type="NCBI Taxonomy" id="1737510"/>
    <lineage>
        <taxon>Eukaryota</taxon>
        <taxon>Viridiplantae</taxon>
        <taxon>Chlorophyta</taxon>
        <taxon>core chlorophytes</taxon>
        <taxon>Chlorophyceae</taxon>
        <taxon>CS clade</taxon>
        <taxon>Chlamydomonadales</taxon>
        <taxon>Volvocaceae</taxon>
        <taxon>Volvox</taxon>
    </lineage>
</organism>
<protein>
    <submittedName>
        <fullName evidence="2">Uncharacterized protein</fullName>
    </submittedName>
</protein>
<feature type="region of interest" description="Disordered" evidence="1">
    <location>
        <begin position="76"/>
        <end position="103"/>
    </location>
</feature>
<evidence type="ECO:0000313" key="3">
    <source>
        <dbReference type="Proteomes" id="UP000747110"/>
    </source>
</evidence>
<gene>
    <name evidence="2" type="ORF">Vretifemale_21026</name>
</gene>
<accession>A0A8J4D1P2</accession>
<evidence type="ECO:0000256" key="1">
    <source>
        <dbReference type="SAM" id="MobiDB-lite"/>
    </source>
</evidence>
<evidence type="ECO:0000313" key="2">
    <source>
        <dbReference type="EMBL" id="GIL93630.1"/>
    </source>
</evidence>
<name>A0A8J4D1P2_9CHLO</name>
<proteinExistence type="predicted"/>